<dbReference type="EMBL" id="BMLI01000001">
    <property type="protein sequence ID" value="GGM82004.1"/>
    <property type="molecule type" value="Genomic_DNA"/>
</dbReference>
<evidence type="ECO:0000313" key="2">
    <source>
        <dbReference type="EMBL" id="GGM82004.1"/>
    </source>
</evidence>
<dbReference type="InterPro" id="IPR003226">
    <property type="entry name" value="MYG1_exonuclease"/>
</dbReference>
<protein>
    <submittedName>
        <fullName evidence="2">UPF0160 protein</fullName>
    </submittedName>
</protein>
<dbReference type="Pfam" id="PF03690">
    <property type="entry name" value="MYG1_exonuc"/>
    <property type="match status" value="1"/>
</dbReference>
<reference evidence="3" key="1">
    <citation type="journal article" date="2019" name="Int. J. Syst. Evol. Microbiol.">
        <title>The Global Catalogue of Microorganisms (GCM) 10K type strain sequencing project: providing services to taxonomists for standard genome sequencing and annotation.</title>
        <authorList>
            <consortium name="The Broad Institute Genomics Platform"/>
            <consortium name="The Broad Institute Genome Sequencing Center for Infectious Disease"/>
            <person name="Wu L."/>
            <person name="Ma J."/>
        </authorList>
    </citation>
    <scope>NUCLEOTIDE SEQUENCE [LARGE SCALE GENOMIC DNA]</scope>
    <source>
        <strain evidence="3">CGMCC 1.6375</strain>
    </source>
</reference>
<evidence type="ECO:0000313" key="3">
    <source>
        <dbReference type="Proteomes" id="UP000632339"/>
    </source>
</evidence>
<comment type="similarity">
    <text evidence="1">Belongs to the MYG1 family.</text>
</comment>
<sequence>MFKMNFHTVVTHDTTFHADDVFAVAMLTQFHAGFNLIRTRDENILNYALLDPQIVVLDVGGQYEPEKLNFDHHQDTALPSAASLIYQHFNDRICPKPAQPYFEEFVSVIDLLDTNRGNIYGQLDALPAGFRTVDNLIKGFNRDVTDPTQQDKQFRLAVDFAVDIVKNEKHFALLRNRLETDYRRREILPNNVALLTEYHPDWKTKKDHVFAVMPHANGWQIQSRDTTIDKVPETISKCNGFIFRHGSGFMAVVKDRQVAVEFASSLTRHQPFLE</sequence>
<gene>
    <name evidence="2" type="ORF">GCM10010967_12160</name>
</gene>
<accession>A0ABQ2HHK6</accession>
<evidence type="ECO:0000256" key="1">
    <source>
        <dbReference type="ARBA" id="ARBA00010105"/>
    </source>
</evidence>
<keyword evidence="3" id="KW-1185">Reference proteome</keyword>
<name>A0ABQ2HHK6_9BACT</name>
<comment type="caution">
    <text evidence="2">The sequence shown here is derived from an EMBL/GenBank/DDBJ whole genome shotgun (WGS) entry which is preliminary data.</text>
</comment>
<dbReference type="PANTHER" id="PTHR11215">
    <property type="entry name" value="METAL DEPENDENT HYDROLASE - RELATED"/>
    <property type="match status" value="1"/>
</dbReference>
<dbReference type="Proteomes" id="UP000632339">
    <property type="component" value="Unassembled WGS sequence"/>
</dbReference>
<proteinExistence type="inferred from homology"/>
<organism evidence="2 3">
    <name type="scientific">Dyadobacter beijingensis</name>
    <dbReference type="NCBI Taxonomy" id="365489"/>
    <lineage>
        <taxon>Bacteria</taxon>
        <taxon>Pseudomonadati</taxon>
        <taxon>Bacteroidota</taxon>
        <taxon>Cytophagia</taxon>
        <taxon>Cytophagales</taxon>
        <taxon>Spirosomataceae</taxon>
        <taxon>Dyadobacter</taxon>
    </lineage>
</organism>
<dbReference type="PANTHER" id="PTHR11215:SF1">
    <property type="entry name" value="MYG1 EXONUCLEASE"/>
    <property type="match status" value="1"/>
</dbReference>